<gene>
    <name evidence="2" type="ORF">AXG93_4577s1000</name>
</gene>
<organism evidence="2 3">
    <name type="scientific">Marchantia polymorpha subsp. ruderalis</name>
    <dbReference type="NCBI Taxonomy" id="1480154"/>
    <lineage>
        <taxon>Eukaryota</taxon>
        <taxon>Viridiplantae</taxon>
        <taxon>Streptophyta</taxon>
        <taxon>Embryophyta</taxon>
        <taxon>Marchantiophyta</taxon>
        <taxon>Marchantiopsida</taxon>
        <taxon>Marchantiidae</taxon>
        <taxon>Marchantiales</taxon>
        <taxon>Marchantiaceae</taxon>
        <taxon>Marchantia</taxon>
    </lineage>
</organism>
<reference evidence="2" key="1">
    <citation type="submission" date="2016-03" db="EMBL/GenBank/DDBJ databases">
        <title>Mechanisms controlling the formation of the plant cell surface in tip-growing cells are functionally conserved among land plants.</title>
        <authorList>
            <person name="Honkanen S."/>
            <person name="Jones V.A."/>
            <person name="Morieri G."/>
            <person name="Champion C."/>
            <person name="Hetherington A.J."/>
            <person name="Kelly S."/>
            <person name="Saint-Marcoux D."/>
            <person name="Proust H."/>
            <person name="Prescott H."/>
            <person name="Dolan L."/>
        </authorList>
    </citation>
    <scope>NUCLEOTIDE SEQUENCE [LARGE SCALE GENOMIC DNA]</scope>
    <source>
        <tissue evidence="2">Whole gametophyte</tissue>
    </source>
</reference>
<accession>A0A176W4Z2</accession>
<feature type="region of interest" description="Disordered" evidence="1">
    <location>
        <begin position="138"/>
        <end position="167"/>
    </location>
</feature>
<protein>
    <submittedName>
        <fullName evidence="2">Uncharacterized protein</fullName>
    </submittedName>
</protein>
<dbReference type="EMBL" id="LVLJ01001770">
    <property type="protein sequence ID" value="OAE28069.1"/>
    <property type="molecule type" value="Genomic_DNA"/>
</dbReference>
<sequence length="292" mass="32947">MDRFDCFPEWLDCLLRLAHDSYSSRKRLSFFCITCLKGVHQENLWQHGAESELDHVQNQHTYLQVYHFQQSAIVKLGDLIPRLQNVLSAALYSIKPQLYFAVWIVKNSISEFLSKNDPATSFAKDGNLVHQNTQGVESNSKFCSTDEDPTVNGTDSKDKTSSGKSTCKPLGESGIHVPKAKFVGWWKDRKVFSESWIGKVLPLKNSKATLLPNYQPMVQEEPCCLTACGICLPSEETRKDHESDLEDHIYCLLEEGCAGLGKFELGKPSLPVRPKSDLLVAATLNPRLWWPT</sequence>
<dbReference type="AlphaFoldDB" id="A0A176W4Z2"/>
<dbReference type="Proteomes" id="UP000077202">
    <property type="component" value="Unassembled WGS sequence"/>
</dbReference>
<keyword evidence="3" id="KW-1185">Reference proteome</keyword>
<evidence type="ECO:0000313" key="2">
    <source>
        <dbReference type="EMBL" id="OAE28069.1"/>
    </source>
</evidence>
<comment type="caution">
    <text evidence="2">The sequence shown here is derived from an EMBL/GenBank/DDBJ whole genome shotgun (WGS) entry which is preliminary data.</text>
</comment>
<proteinExistence type="predicted"/>
<evidence type="ECO:0000256" key="1">
    <source>
        <dbReference type="SAM" id="MobiDB-lite"/>
    </source>
</evidence>
<name>A0A176W4Z2_MARPO</name>
<evidence type="ECO:0000313" key="3">
    <source>
        <dbReference type="Proteomes" id="UP000077202"/>
    </source>
</evidence>